<comment type="caution">
    <text evidence="1">The sequence shown here is derived from an EMBL/GenBank/DDBJ whole genome shotgun (WGS) entry which is preliminary data.</text>
</comment>
<reference evidence="1" key="1">
    <citation type="submission" date="2020-12" db="EMBL/GenBank/DDBJ databases">
        <title>Burkholderia cepacia complex in Mexico.</title>
        <authorList>
            <person name="Estrada P."/>
        </authorList>
    </citation>
    <scope>NUCLEOTIDE SEQUENCE</scope>
    <source>
        <strain evidence="1">871</strain>
    </source>
</reference>
<evidence type="ECO:0000313" key="2">
    <source>
        <dbReference type="Proteomes" id="UP000645612"/>
    </source>
</evidence>
<proteinExistence type="predicted"/>
<dbReference type="AlphaFoldDB" id="A0A8I1B139"/>
<name>A0A8I1B139_BURCE</name>
<dbReference type="RefSeq" id="WP_176129764.1">
    <property type="nucleotide sequence ID" value="NZ_CADDZZ010000002.1"/>
</dbReference>
<sequence length="69" mass="7281">MSIYPSRSILHGPAVVSGTAWHRIGNRRIDGSAIAPCVAPGIPPRRPEPVVALARRCAIAVFRIDAAPA</sequence>
<dbReference type="Proteomes" id="UP000645612">
    <property type="component" value="Unassembled WGS sequence"/>
</dbReference>
<dbReference type="EMBL" id="JAEDXG010000039">
    <property type="protein sequence ID" value="MBH9701000.1"/>
    <property type="molecule type" value="Genomic_DNA"/>
</dbReference>
<organism evidence="1 2">
    <name type="scientific">Burkholderia cepacia</name>
    <name type="common">Pseudomonas cepacia</name>
    <dbReference type="NCBI Taxonomy" id="292"/>
    <lineage>
        <taxon>Bacteria</taxon>
        <taxon>Pseudomonadati</taxon>
        <taxon>Pseudomonadota</taxon>
        <taxon>Betaproteobacteria</taxon>
        <taxon>Burkholderiales</taxon>
        <taxon>Burkholderiaceae</taxon>
        <taxon>Burkholderia</taxon>
        <taxon>Burkholderia cepacia complex</taxon>
    </lineage>
</organism>
<accession>A0A8I1B139</accession>
<gene>
    <name evidence="1" type="ORF">JAO13_31650</name>
</gene>
<protein>
    <submittedName>
        <fullName evidence="1">Uncharacterized protein</fullName>
    </submittedName>
</protein>
<evidence type="ECO:0000313" key="1">
    <source>
        <dbReference type="EMBL" id="MBH9701000.1"/>
    </source>
</evidence>